<dbReference type="KEGG" id="lpf:plpl0036"/>
<dbReference type="SUPFAM" id="SSF51182">
    <property type="entry name" value="RmlC-like cupins"/>
    <property type="match status" value="1"/>
</dbReference>
<organism evidence="1 2">
    <name type="scientific">Legionella pneumophila (strain Lens)</name>
    <dbReference type="NCBI Taxonomy" id="297245"/>
    <lineage>
        <taxon>Bacteria</taxon>
        <taxon>Pseudomonadati</taxon>
        <taxon>Pseudomonadota</taxon>
        <taxon>Gammaproteobacteria</taxon>
        <taxon>Legionellales</taxon>
        <taxon>Legionellaceae</taxon>
        <taxon>Legionella</taxon>
    </lineage>
</organism>
<dbReference type="HOGENOM" id="CLU_2717439_0_0_6"/>
<accession>Q5WRX2</accession>
<gene>
    <name evidence="1" type="ordered locus">plpl0036</name>
</gene>
<dbReference type="Gene3D" id="2.60.120.10">
    <property type="entry name" value="Jelly Rolls"/>
    <property type="match status" value="1"/>
</dbReference>
<evidence type="ECO:0008006" key="3">
    <source>
        <dbReference type="Google" id="ProtNLM"/>
    </source>
</evidence>
<keyword evidence="1" id="KW-0614">Plasmid</keyword>
<geneLocation type="plasmid" evidence="1 2">
    <name>pLPL</name>
</geneLocation>
<dbReference type="Proteomes" id="UP000002517">
    <property type="component" value="Plasmid pLPL"/>
</dbReference>
<sequence length="72" mass="8514">MFSEYWSPKIVGEANDLQIKQVKFKGELKWHKHDNQDELFQVVNGNLLIRSRDKGINLIVDEILSSYFPVFF</sequence>
<protein>
    <recommendedName>
        <fullName evidence="3">Cupin domain-containing protein</fullName>
    </recommendedName>
</protein>
<evidence type="ECO:0000313" key="1">
    <source>
        <dbReference type="EMBL" id="CAH17355.1"/>
    </source>
</evidence>
<name>Q5WRX2_LEGPL</name>
<dbReference type="EMBL" id="CR628339">
    <property type="protein sequence ID" value="CAH17355.1"/>
    <property type="molecule type" value="Genomic_DNA"/>
</dbReference>
<dbReference type="AlphaFoldDB" id="Q5WRX2"/>
<evidence type="ECO:0000313" key="2">
    <source>
        <dbReference type="Proteomes" id="UP000002517"/>
    </source>
</evidence>
<dbReference type="InterPro" id="IPR011051">
    <property type="entry name" value="RmlC_Cupin_sf"/>
</dbReference>
<proteinExistence type="predicted"/>
<reference evidence="1 2" key="1">
    <citation type="journal article" date="2004" name="Nat. Genet.">
        <title>Evidence in the Legionella pneumophila genome for exploitation of host cell functions and high genome plasticity.</title>
        <authorList>
            <person name="Cazalet C."/>
            <person name="Rusniok C."/>
            <person name="Bruggemann H."/>
            <person name="Zidane N."/>
            <person name="Magnier A."/>
            <person name="Ma L."/>
            <person name="Tichit M."/>
            <person name="Jarraud S."/>
            <person name="Bouchier C."/>
            <person name="Vandenesch F."/>
            <person name="Kunst F."/>
            <person name="Etienne J."/>
            <person name="Glaser P."/>
            <person name="Buchrieser C."/>
        </authorList>
    </citation>
    <scope>NUCLEOTIDE SEQUENCE [LARGE SCALE GENOMIC DNA]</scope>
    <source>
        <strain evidence="1 2">Lens</strain>
        <plasmid evidence="2">Plasmid pLPL</plasmid>
    </source>
</reference>
<dbReference type="InterPro" id="IPR014710">
    <property type="entry name" value="RmlC-like_jellyroll"/>
</dbReference>